<gene>
    <name evidence="10" type="ORF">FCN80_10885</name>
</gene>
<keyword evidence="3" id="KW-0813">Transport</keyword>
<dbReference type="Pfam" id="PF00005">
    <property type="entry name" value="ABC_tran"/>
    <property type="match status" value="1"/>
</dbReference>
<keyword evidence="6 10" id="KW-0067">ATP-binding</keyword>
<evidence type="ECO:0000256" key="1">
    <source>
        <dbReference type="ARBA" id="ARBA00004202"/>
    </source>
</evidence>
<dbReference type="Gene3D" id="3.40.50.300">
    <property type="entry name" value="P-loop containing nucleotide triphosphate hydrolases"/>
    <property type="match status" value="1"/>
</dbReference>
<dbReference type="EMBL" id="SZPQ01000014">
    <property type="protein sequence ID" value="TKI06336.1"/>
    <property type="molecule type" value="Genomic_DNA"/>
</dbReference>
<protein>
    <submittedName>
        <fullName evidence="10">ATP-binding cassette domain-containing protein</fullName>
    </submittedName>
</protein>
<dbReference type="SMART" id="SM00382">
    <property type="entry name" value="AAA"/>
    <property type="match status" value="1"/>
</dbReference>
<comment type="caution">
    <text evidence="10">The sequence shown here is derived from an EMBL/GenBank/DDBJ whole genome shotgun (WGS) entry which is preliminary data.</text>
</comment>
<dbReference type="GO" id="GO:0005524">
    <property type="term" value="F:ATP binding"/>
    <property type="evidence" value="ECO:0007669"/>
    <property type="project" value="UniProtKB-KW"/>
</dbReference>
<accession>A0ABY2SLF3</accession>
<evidence type="ECO:0000256" key="8">
    <source>
        <dbReference type="ARBA" id="ARBA00023136"/>
    </source>
</evidence>
<dbReference type="RefSeq" id="WP_136990183.1">
    <property type="nucleotide sequence ID" value="NZ_SZPQ01000014.1"/>
</dbReference>
<dbReference type="PANTHER" id="PTHR43553">
    <property type="entry name" value="HEAVY METAL TRANSPORTER"/>
    <property type="match status" value="1"/>
</dbReference>
<sequence length="278" mass="30700">MDIIELSDVSFSYDGEHNALDQLSLRVGRGERVAILGPNGAGKSTLFQLLNGLLLPGSGTVMVDGLPVVRDNFIELRRRVGMVFQDSDDQLFNSTVYREVAYGLVNMKMSGEALDETVKWALGVVGMEKYIHRNPFNLSGGEKKRIALASVIAMKPRVLVLDEPFNALDPHAASHLVHMLNDINRTLGITLVFTLHDMDIVPLLSDRVYLMNQGKVVLGGDLPTFFSHKETLRRYDLRLPRVAHLAELLMRDGRLAGDALPLTIGQAKSRLDAAIDGE</sequence>
<evidence type="ECO:0000256" key="3">
    <source>
        <dbReference type="ARBA" id="ARBA00022448"/>
    </source>
</evidence>
<keyword evidence="7" id="KW-1278">Translocase</keyword>
<comment type="similarity">
    <text evidence="2">Belongs to the ABC transporter superfamily.</text>
</comment>
<dbReference type="InterPro" id="IPR015856">
    <property type="entry name" value="ABC_transpr_CbiO/EcfA_su"/>
</dbReference>
<dbReference type="InterPro" id="IPR017871">
    <property type="entry name" value="ABC_transporter-like_CS"/>
</dbReference>
<evidence type="ECO:0000256" key="7">
    <source>
        <dbReference type="ARBA" id="ARBA00022967"/>
    </source>
</evidence>
<dbReference type="InterPro" id="IPR003439">
    <property type="entry name" value="ABC_transporter-like_ATP-bd"/>
</dbReference>
<feature type="domain" description="ABC transporter" evidence="9">
    <location>
        <begin position="4"/>
        <end position="238"/>
    </location>
</feature>
<dbReference type="PROSITE" id="PS50893">
    <property type="entry name" value="ABC_TRANSPORTER_2"/>
    <property type="match status" value="1"/>
</dbReference>
<keyword evidence="11" id="KW-1185">Reference proteome</keyword>
<evidence type="ECO:0000256" key="2">
    <source>
        <dbReference type="ARBA" id="ARBA00005417"/>
    </source>
</evidence>
<dbReference type="PANTHER" id="PTHR43553:SF27">
    <property type="entry name" value="ENERGY-COUPLING FACTOR TRANSPORTER ATP-BINDING PROTEIN ECFA2"/>
    <property type="match status" value="1"/>
</dbReference>
<dbReference type="InterPro" id="IPR050095">
    <property type="entry name" value="ECF_ABC_transporter_ATP-bd"/>
</dbReference>
<evidence type="ECO:0000256" key="5">
    <source>
        <dbReference type="ARBA" id="ARBA00022741"/>
    </source>
</evidence>
<proteinExistence type="inferred from homology"/>
<evidence type="ECO:0000259" key="9">
    <source>
        <dbReference type="PROSITE" id="PS50893"/>
    </source>
</evidence>
<keyword evidence="8" id="KW-0472">Membrane</keyword>
<dbReference type="CDD" id="cd03225">
    <property type="entry name" value="ABC_cobalt_CbiO_domain1"/>
    <property type="match status" value="1"/>
</dbReference>
<organism evidence="10 11">
    <name type="scientific">Martelella alba</name>
    <dbReference type="NCBI Taxonomy" id="2590451"/>
    <lineage>
        <taxon>Bacteria</taxon>
        <taxon>Pseudomonadati</taxon>
        <taxon>Pseudomonadota</taxon>
        <taxon>Alphaproteobacteria</taxon>
        <taxon>Hyphomicrobiales</taxon>
        <taxon>Aurantimonadaceae</taxon>
        <taxon>Martelella</taxon>
    </lineage>
</organism>
<evidence type="ECO:0000256" key="4">
    <source>
        <dbReference type="ARBA" id="ARBA00022475"/>
    </source>
</evidence>
<evidence type="ECO:0000313" key="10">
    <source>
        <dbReference type="EMBL" id="TKI06336.1"/>
    </source>
</evidence>
<dbReference type="PROSITE" id="PS00211">
    <property type="entry name" value="ABC_TRANSPORTER_1"/>
    <property type="match status" value="1"/>
</dbReference>
<evidence type="ECO:0000313" key="11">
    <source>
        <dbReference type="Proteomes" id="UP000305202"/>
    </source>
</evidence>
<name>A0ABY2SLF3_9HYPH</name>
<evidence type="ECO:0000256" key="6">
    <source>
        <dbReference type="ARBA" id="ARBA00022840"/>
    </source>
</evidence>
<comment type="subcellular location">
    <subcellularLocation>
        <location evidence="1">Cell membrane</location>
        <topology evidence="1">Peripheral membrane protein</topology>
    </subcellularLocation>
</comment>
<reference evidence="10 11" key="1">
    <citation type="submission" date="2019-04" db="EMBL/GenBank/DDBJ databases">
        <authorList>
            <person name="Li M."/>
            <person name="Gao C."/>
        </authorList>
    </citation>
    <scope>NUCLEOTIDE SEQUENCE [LARGE SCALE GENOMIC DNA]</scope>
    <source>
        <strain evidence="10 11">BGMRC 2031</strain>
    </source>
</reference>
<dbReference type="InterPro" id="IPR027417">
    <property type="entry name" value="P-loop_NTPase"/>
</dbReference>
<dbReference type="SUPFAM" id="SSF52540">
    <property type="entry name" value="P-loop containing nucleoside triphosphate hydrolases"/>
    <property type="match status" value="1"/>
</dbReference>
<keyword evidence="5" id="KW-0547">Nucleotide-binding</keyword>
<dbReference type="Proteomes" id="UP000305202">
    <property type="component" value="Unassembled WGS sequence"/>
</dbReference>
<keyword evidence="4" id="KW-1003">Cell membrane</keyword>
<dbReference type="InterPro" id="IPR003593">
    <property type="entry name" value="AAA+_ATPase"/>
</dbReference>